<evidence type="ECO:0000313" key="3">
    <source>
        <dbReference type="Proteomes" id="UP000008561"/>
    </source>
</evidence>
<protein>
    <recommendedName>
        <fullName evidence="1">PPC domain-containing protein</fullName>
    </recommendedName>
</protein>
<name>A8ZZZ0_DESOH</name>
<dbReference type="SUPFAM" id="SSF117856">
    <property type="entry name" value="AF0104/ALDC/Ptd012-like"/>
    <property type="match status" value="1"/>
</dbReference>
<dbReference type="CDD" id="cd11378">
    <property type="entry name" value="DUF296"/>
    <property type="match status" value="1"/>
</dbReference>
<gene>
    <name evidence="2" type="ordered locus">Dole_1586</name>
</gene>
<accession>A8ZZZ0</accession>
<dbReference type="AlphaFoldDB" id="A8ZZZ0"/>
<organism evidence="2 3">
    <name type="scientific">Desulfosudis oleivorans (strain DSM 6200 / JCM 39069 / Hxd3)</name>
    <name type="common">Desulfococcus oleovorans</name>
    <dbReference type="NCBI Taxonomy" id="96561"/>
    <lineage>
        <taxon>Bacteria</taxon>
        <taxon>Pseudomonadati</taxon>
        <taxon>Thermodesulfobacteriota</taxon>
        <taxon>Desulfobacteria</taxon>
        <taxon>Desulfobacterales</taxon>
        <taxon>Desulfosudaceae</taxon>
        <taxon>Desulfosudis</taxon>
    </lineage>
</organism>
<dbReference type="InterPro" id="IPR005175">
    <property type="entry name" value="PPC_dom"/>
</dbReference>
<dbReference type="eggNOG" id="COG1661">
    <property type="taxonomic scope" value="Bacteria"/>
</dbReference>
<dbReference type="Proteomes" id="UP000008561">
    <property type="component" value="Chromosome"/>
</dbReference>
<reference evidence="2 3" key="1">
    <citation type="submission" date="2007-10" db="EMBL/GenBank/DDBJ databases">
        <title>Complete sequence of Desulfococcus oleovorans Hxd3.</title>
        <authorList>
            <consortium name="US DOE Joint Genome Institute"/>
            <person name="Copeland A."/>
            <person name="Lucas S."/>
            <person name="Lapidus A."/>
            <person name="Barry K."/>
            <person name="Glavina del Rio T."/>
            <person name="Dalin E."/>
            <person name="Tice H."/>
            <person name="Pitluck S."/>
            <person name="Kiss H."/>
            <person name="Brettin T."/>
            <person name="Bruce D."/>
            <person name="Detter J.C."/>
            <person name="Han C."/>
            <person name="Schmutz J."/>
            <person name="Larimer F."/>
            <person name="Land M."/>
            <person name="Hauser L."/>
            <person name="Kyrpides N."/>
            <person name="Kim E."/>
            <person name="Wawrik B."/>
            <person name="Richardson P."/>
        </authorList>
    </citation>
    <scope>NUCLEOTIDE SEQUENCE [LARGE SCALE GENOMIC DNA]</scope>
    <source>
        <strain evidence="3">DSM 6200 / JCM 39069 / Hxd3</strain>
    </source>
</reference>
<dbReference type="PANTHER" id="PTHR34988">
    <property type="entry name" value="PROTEIN, PUTATIVE-RELATED"/>
    <property type="match status" value="1"/>
</dbReference>
<dbReference type="EMBL" id="CP000859">
    <property type="protein sequence ID" value="ABW67390.1"/>
    <property type="molecule type" value="Genomic_DNA"/>
</dbReference>
<dbReference type="KEGG" id="dol:Dole_1586"/>
<dbReference type="PROSITE" id="PS51742">
    <property type="entry name" value="PPC"/>
    <property type="match status" value="1"/>
</dbReference>
<keyword evidence="3" id="KW-1185">Reference proteome</keyword>
<dbReference type="Pfam" id="PF03479">
    <property type="entry name" value="PCC"/>
    <property type="match status" value="1"/>
</dbReference>
<dbReference type="PANTHER" id="PTHR34988:SF1">
    <property type="entry name" value="DNA-BINDING PROTEIN"/>
    <property type="match status" value="1"/>
</dbReference>
<proteinExistence type="predicted"/>
<dbReference type="Gene3D" id="3.30.1330.80">
    <property type="entry name" value="Hypothetical protein, similar to alpha- acetolactate decarboxylase, domain 2"/>
    <property type="match status" value="1"/>
</dbReference>
<evidence type="ECO:0000259" key="1">
    <source>
        <dbReference type="PROSITE" id="PS51742"/>
    </source>
</evidence>
<evidence type="ECO:0000313" key="2">
    <source>
        <dbReference type="EMBL" id="ABW67390.1"/>
    </source>
</evidence>
<sequence>MTKSKGKQAMKYSEARQGRIFVLRLEHGETVHQVVENFASDREITAAALIAVGGADTGSTLVVGPEDGGARPVTPMERILDNVCEIAGVGTLFPDETGAPMLHMHMACGREDKTTTGCIRSGVVTWQVMEIVLIELLDTPGRRLMEPDLGFKLLDPRPKAQ</sequence>
<feature type="domain" description="PPC" evidence="1">
    <location>
        <begin position="15"/>
        <end position="157"/>
    </location>
</feature>
<dbReference type="HOGENOM" id="CLU_114051_1_0_7"/>
<dbReference type="STRING" id="96561.Dole_1586"/>